<feature type="region of interest" description="Disordered" evidence="1">
    <location>
        <begin position="1"/>
        <end position="77"/>
    </location>
</feature>
<feature type="compositionally biased region" description="Basic and acidic residues" evidence="1">
    <location>
        <begin position="34"/>
        <end position="45"/>
    </location>
</feature>
<evidence type="ECO:0000313" key="2">
    <source>
        <dbReference type="EMBL" id="KAJ4429540.1"/>
    </source>
</evidence>
<dbReference type="Proteomes" id="UP001148838">
    <property type="component" value="Unassembled WGS sequence"/>
</dbReference>
<dbReference type="InterPro" id="IPR036397">
    <property type="entry name" value="RNaseH_sf"/>
</dbReference>
<comment type="caution">
    <text evidence="2">The sequence shown here is derived from an EMBL/GenBank/DDBJ whole genome shotgun (WGS) entry which is preliminary data.</text>
</comment>
<protein>
    <submittedName>
        <fullName evidence="2">Uncharacterized protein</fullName>
    </submittedName>
</protein>
<keyword evidence="3" id="KW-1185">Reference proteome</keyword>
<sequence>MRQREEKENEETMRREKTKRRGEEKDKRRKSARRQREEKEQGGYEKKKRMKRQREEKGRKGNEQKDTQWAKARIRSGSNLRKVKPRRIVESVTAYLKAGVYEDKSRILDELKDAIRQHITQINRDLLERVHVYFRQRLQQCVIADGHHMPDVISRSYRVIYIELTHFFHKLFQNELC</sequence>
<reference evidence="2 3" key="1">
    <citation type="journal article" date="2022" name="Allergy">
        <title>Genome assembly and annotation of Periplaneta americana reveal a comprehensive cockroach allergen profile.</title>
        <authorList>
            <person name="Wang L."/>
            <person name="Xiong Q."/>
            <person name="Saelim N."/>
            <person name="Wang L."/>
            <person name="Nong W."/>
            <person name="Wan A.T."/>
            <person name="Shi M."/>
            <person name="Liu X."/>
            <person name="Cao Q."/>
            <person name="Hui J.H.L."/>
            <person name="Sookrung N."/>
            <person name="Leung T.F."/>
            <person name="Tungtrongchitr A."/>
            <person name="Tsui S.K.W."/>
        </authorList>
    </citation>
    <scope>NUCLEOTIDE SEQUENCE [LARGE SCALE GENOMIC DNA]</scope>
    <source>
        <strain evidence="2">PWHHKU_190912</strain>
    </source>
</reference>
<dbReference type="Gene3D" id="3.30.420.10">
    <property type="entry name" value="Ribonuclease H-like superfamily/Ribonuclease H"/>
    <property type="match status" value="1"/>
</dbReference>
<proteinExistence type="predicted"/>
<feature type="compositionally biased region" description="Basic and acidic residues" evidence="1">
    <location>
        <begin position="1"/>
        <end position="26"/>
    </location>
</feature>
<evidence type="ECO:0000313" key="3">
    <source>
        <dbReference type="Proteomes" id="UP001148838"/>
    </source>
</evidence>
<accession>A0ABQ8S703</accession>
<feature type="compositionally biased region" description="Basic and acidic residues" evidence="1">
    <location>
        <begin position="53"/>
        <end position="68"/>
    </location>
</feature>
<organism evidence="2 3">
    <name type="scientific">Periplaneta americana</name>
    <name type="common">American cockroach</name>
    <name type="synonym">Blatta americana</name>
    <dbReference type="NCBI Taxonomy" id="6978"/>
    <lineage>
        <taxon>Eukaryota</taxon>
        <taxon>Metazoa</taxon>
        <taxon>Ecdysozoa</taxon>
        <taxon>Arthropoda</taxon>
        <taxon>Hexapoda</taxon>
        <taxon>Insecta</taxon>
        <taxon>Pterygota</taxon>
        <taxon>Neoptera</taxon>
        <taxon>Polyneoptera</taxon>
        <taxon>Dictyoptera</taxon>
        <taxon>Blattodea</taxon>
        <taxon>Blattoidea</taxon>
        <taxon>Blattidae</taxon>
        <taxon>Blattinae</taxon>
        <taxon>Periplaneta</taxon>
    </lineage>
</organism>
<dbReference type="EMBL" id="JAJSOF020000033">
    <property type="protein sequence ID" value="KAJ4429540.1"/>
    <property type="molecule type" value="Genomic_DNA"/>
</dbReference>
<gene>
    <name evidence="2" type="ORF">ANN_21709</name>
</gene>
<name>A0ABQ8S703_PERAM</name>
<evidence type="ECO:0000256" key="1">
    <source>
        <dbReference type="SAM" id="MobiDB-lite"/>
    </source>
</evidence>